<protein>
    <submittedName>
        <fullName evidence="2">DUF2213 domain-containing protein</fullName>
    </submittedName>
</protein>
<name>A0A951QIH0_9CYAN</name>
<gene>
    <name evidence="2" type="ORF">KME60_03320</name>
</gene>
<feature type="coiled-coil region" evidence="1">
    <location>
        <begin position="239"/>
        <end position="266"/>
    </location>
</feature>
<accession>A0A951QIH0</accession>
<reference evidence="2" key="2">
    <citation type="journal article" date="2022" name="Microbiol. Resour. Announc.">
        <title>Metagenome Sequencing to Explore Phylogenomics of Terrestrial Cyanobacteria.</title>
        <authorList>
            <person name="Ward R.D."/>
            <person name="Stajich J.E."/>
            <person name="Johansen J.R."/>
            <person name="Huntemann M."/>
            <person name="Clum A."/>
            <person name="Foster B."/>
            <person name="Foster B."/>
            <person name="Roux S."/>
            <person name="Palaniappan K."/>
            <person name="Varghese N."/>
            <person name="Mukherjee S."/>
            <person name="Reddy T.B.K."/>
            <person name="Daum C."/>
            <person name="Copeland A."/>
            <person name="Chen I.A."/>
            <person name="Ivanova N.N."/>
            <person name="Kyrpides N.C."/>
            <person name="Shapiro N."/>
            <person name="Eloe-Fadrosh E.A."/>
            <person name="Pietrasiak N."/>
        </authorList>
    </citation>
    <scope>NUCLEOTIDE SEQUENCE</scope>
    <source>
        <strain evidence="2">GSE-NOS-MK-12-04C</strain>
    </source>
</reference>
<dbReference type="EMBL" id="JAHHGZ010000003">
    <property type="protein sequence ID" value="MBW4666486.1"/>
    <property type="molecule type" value="Genomic_DNA"/>
</dbReference>
<reference evidence="2" key="1">
    <citation type="submission" date="2021-05" db="EMBL/GenBank/DDBJ databases">
        <authorList>
            <person name="Pietrasiak N."/>
            <person name="Ward R."/>
            <person name="Stajich J.E."/>
            <person name="Kurbessoian T."/>
        </authorList>
    </citation>
    <scope>NUCLEOTIDE SEQUENCE</scope>
    <source>
        <strain evidence="2">GSE-NOS-MK-12-04C</strain>
    </source>
</reference>
<dbReference type="AlphaFoldDB" id="A0A951QIH0"/>
<dbReference type="Pfam" id="PF09979">
    <property type="entry name" value="DUF2213"/>
    <property type="match status" value="1"/>
</dbReference>
<proteinExistence type="predicted"/>
<comment type="caution">
    <text evidence="2">The sequence shown here is derived from an EMBL/GenBank/DDBJ whole genome shotgun (WGS) entry which is preliminary data.</text>
</comment>
<dbReference type="Proteomes" id="UP000729701">
    <property type="component" value="Unassembled WGS sequence"/>
</dbReference>
<dbReference type="InterPro" id="IPR016913">
    <property type="entry name" value="UCP029215"/>
</dbReference>
<evidence type="ECO:0000256" key="1">
    <source>
        <dbReference type="SAM" id="Coils"/>
    </source>
</evidence>
<organism evidence="2 3">
    <name type="scientific">Cyanomargarita calcarea GSE-NOS-MK-12-04C</name>
    <dbReference type="NCBI Taxonomy" id="2839659"/>
    <lineage>
        <taxon>Bacteria</taxon>
        <taxon>Bacillati</taxon>
        <taxon>Cyanobacteriota</taxon>
        <taxon>Cyanophyceae</taxon>
        <taxon>Nostocales</taxon>
        <taxon>Cyanomargaritaceae</taxon>
        <taxon>Cyanomargarita</taxon>
    </lineage>
</organism>
<evidence type="ECO:0000313" key="2">
    <source>
        <dbReference type="EMBL" id="MBW4666486.1"/>
    </source>
</evidence>
<evidence type="ECO:0000313" key="3">
    <source>
        <dbReference type="Proteomes" id="UP000729701"/>
    </source>
</evidence>
<keyword evidence="1" id="KW-0175">Coiled coil</keyword>
<sequence>MPLRFDARQSLTWEKLSGDRYLAHSVLGKAGLPLKYYHWDGKGWKNRIETVRHDELFNDDSLLSARAIPLLLGHPKSGRYDNNKEGLLVGHTFDSFLREDNQLIMPVVVDDRRGVRIINDAIASGLMAEVSPGYSITGLERQDNIFYQIGRRYDHLALLSPGEGRGGQAISLRTDSQDDIAGAETQFFFVGEVSKKQNNNLELEGELSPSRTKKGGTKLKVKLDGKEFEIEDAELALAIERTNTRIDSLTSEKDALTADKSKVEGELAGIKTRLDAAESSKPTEDAIAVDIQERLDTWVSVLPALRTDKKDFQPDYKLTPTEIKQLYFKAKHPGIKLDGKSAAYVDGLWDALKPALKSTDEEAIDRTDALLEQLNRADAALKDEKDDPLMDKIRDRYKTAHKKTKTGAMN</sequence>